<dbReference type="RefSeq" id="WP_034255157.1">
    <property type="nucleotide sequence ID" value="NZ_CP017298.1"/>
</dbReference>
<dbReference type="CDD" id="cd09112">
    <property type="entry name" value="PLDc_CLS_2"/>
    <property type="match status" value="1"/>
</dbReference>
<dbReference type="InterPro" id="IPR001736">
    <property type="entry name" value="PLipase_D/transphosphatidylase"/>
</dbReference>
<dbReference type="PANTHER" id="PTHR21248">
    <property type="entry name" value="CARDIOLIPIN SYNTHASE"/>
    <property type="match status" value="1"/>
</dbReference>
<dbReference type="PANTHER" id="PTHR21248:SF22">
    <property type="entry name" value="PHOSPHOLIPASE D"/>
    <property type="match status" value="1"/>
</dbReference>
<proteinExistence type="predicted"/>
<dbReference type="KEGG" id="phon:BH719_02335"/>
<gene>
    <name evidence="3" type="ORF">BH719_02335</name>
</gene>
<keyword evidence="1" id="KW-0812">Transmembrane</keyword>
<organism evidence="3 4">
    <name type="scientific">Pauljensenia hongkongensis</name>
    <dbReference type="NCBI Taxonomy" id="178339"/>
    <lineage>
        <taxon>Bacteria</taxon>
        <taxon>Bacillati</taxon>
        <taxon>Actinomycetota</taxon>
        <taxon>Actinomycetes</taxon>
        <taxon>Actinomycetales</taxon>
        <taxon>Actinomycetaceae</taxon>
        <taxon>Pauljensenia</taxon>
    </lineage>
</organism>
<dbReference type="GO" id="GO:0032049">
    <property type="term" value="P:cardiolipin biosynthetic process"/>
    <property type="evidence" value="ECO:0007669"/>
    <property type="project" value="UniProtKB-ARBA"/>
</dbReference>
<dbReference type="Gene3D" id="3.30.870.10">
    <property type="entry name" value="Endonuclease Chain A"/>
    <property type="match status" value="2"/>
</dbReference>
<feature type="domain" description="PLD phosphodiesterase" evidence="2">
    <location>
        <begin position="166"/>
        <end position="193"/>
    </location>
</feature>
<dbReference type="Proteomes" id="UP000095214">
    <property type="component" value="Chromosome"/>
</dbReference>
<dbReference type="PROSITE" id="PS50035">
    <property type="entry name" value="PLD"/>
    <property type="match status" value="2"/>
</dbReference>
<dbReference type="EMBL" id="CP017298">
    <property type="protein sequence ID" value="AOS46844.1"/>
    <property type="molecule type" value="Genomic_DNA"/>
</dbReference>
<feature type="domain" description="PLD phosphodiesterase" evidence="2">
    <location>
        <begin position="334"/>
        <end position="361"/>
    </location>
</feature>
<keyword evidence="1" id="KW-1133">Transmembrane helix</keyword>
<dbReference type="Pfam" id="PF13091">
    <property type="entry name" value="PLDc_2"/>
    <property type="match status" value="2"/>
</dbReference>
<dbReference type="CDD" id="cd09110">
    <property type="entry name" value="PLDc_CLS_1"/>
    <property type="match status" value="1"/>
</dbReference>
<dbReference type="SMART" id="SM00155">
    <property type="entry name" value="PLDc"/>
    <property type="match status" value="2"/>
</dbReference>
<feature type="transmembrane region" description="Helical" evidence="1">
    <location>
        <begin position="20"/>
        <end position="38"/>
    </location>
</feature>
<dbReference type="AlphaFoldDB" id="A0A1D8B149"/>
<reference evidence="3 4" key="1">
    <citation type="submission" date="2016-09" db="EMBL/GenBank/DDBJ databases">
        <title>Complete genome sequence of Actinomyces hongkongensis HKU8.</title>
        <authorList>
            <person name="Gao Y.-X."/>
            <person name="Zhou Y.-Y."/>
            <person name="Xie Y."/>
            <person name="Wang M."/>
            <person name="Wang S.-J."/>
            <person name="Shen S.-G."/>
        </authorList>
    </citation>
    <scope>NUCLEOTIDE SEQUENCE [LARGE SCALE GENOMIC DNA]</scope>
    <source>
        <strain evidence="3 4">HKU8</strain>
    </source>
</reference>
<evidence type="ECO:0000259" key="2">
    <source>
        <dbReference type="PROSITE" id="PS50035"/>
    </source>
</evidence>
<evidence type="ECO:0000256" key="1">
    <source>
        <dbReference type="SAM" id="Phobius"/>
    </source>
</evidence>
<name>A0A1D8B149_9ACTO</name>
<evidence type="ECO:0000313" key="4">
    <source>
        <dbReference type="Proteomes" id="UP000095214"/>
    </source>
</evidence>
<protein>
    <submittedName>
        <fullName evidence="3">Cardiolipin synthase B</fullName>
    </submittedName>
</protein>
<accession>A0A1D8B149</accession>
<dbReference type="GO" id="GO:0030572">
    <property type="term" value="F:phosphatidyltransferase activity"/>
    <property type="evidence" value="ECO:0007669"/>
    <property type="project" value="UniProtKB-ARBA"/>
</dbReference>
<keyword evidence="1" id="KW-0472">Membrane</keyword>
<keyword evidence="4" id="KW-1185">Reference proteome</keyword>
<dbReference type="STRING" id="178339.BH719_02335"/>
<dbReference type="InterPro" id="IPR025202">
    <property type="entry name" value="PLD-like_dom"/>
</dbReference>
<evidence type="ECO:0000313" key="3">
    <source>
        <dbReference type="EMBL" id="AOS46844.1"/>
    </source>
</evidence>
<dbReference type="SUPFAM" id="SSF56024">
    <property type="entry name" value="Phospholipase D/nuclease"/>
    <property type="match status" value="2"/>
</dbReference>
<sequence>MGFSQRRQLTKQTWRILRRVGVGIALAQAAAVVTVHAIDRMRVQRIPGGVHGFPALEPSDTRIGGTSARTYTEGTSLYNDMLEAIDGAQHHIFFETFIWRSDEWGARFKEALLAAARRGVDVFCVWDGFGVLNQDPRFYRFPDIPHLYVRRFPALRSGFFTLNIRKTGQDHRKILVVDGQVGFVGGYNIGDPFAYEWRDTHVRVTGDAVWELENGFVDFWNHFRPRTAPTLPDRGARQWSADVTAAFNLPDRLLYPIRGMYIDALERATDRALITTAYFIPDKEILASLIAAARRGVRVRVLIPEYSNHIMADWVARPYYGELLREGVEIWLYQHAMVHSKTMTVDGHWSTIGTANIDHLSMRGNYEVCMQFHSRELAARMEQIFDNDLTTARRLTIEEWEHRSWLVRVGEYLLHPFEFLV</sequence>
<dbReference type="OrthoDB" id="9762009at2"/>